<dbReference type="PROSITE" id="PS50181">
    <property type="entry name" value="FBOX"/>
    <property type="match status" value="1"/>
</dbReference>
<dbReference type="EMBL" id="KV425896">
    <property type="protein sequence ID" value="KZW01049.1"/>
    <property type="molecule type" value="Genomic_DNA"/>
</dbReference>
<dbReference type="Proteomes" id="UP000077266">
    <property type="component" value="Unassembled WGS sequence"/>
</dbReference>
<keyword evidence="3" id="KW-1185">Reference proteome</keyword>
<dbReference type="Gene3D" id="1.20.1280.50">
    <property type="match status" value="1"/>
</dbReference>
<protein>
    <recommendedName>
        <fullName evidence="1">F-box domain-containing protein</fullName>
    </recommendedName>
</protein>
<feature type="domain" description="F-box" evidence="1">
    <location>
        <begin position="64"/>
        <end position="111"/>
    </location>
</feature>
<dbReference type="InterPro" id="IPR036047">
    <property type="entry name" value="F-box-like_dom_sf"/>
</dbReference>
<dbReference type="InParanoid" id="A0A165NPW4"/>
<gene>
    <name evidence="2" type="ORF">EXIGLDRAFT_719453</name>
</gene>
<reference evidence="2 3" key="1">
    <citation type="journal article" date="2016" name="Mol. Biol. Evol.">
        <title>Comparative Genomics of Early-Diverging Mushroom-Forming Fungi Provides Insights into the Origins of Lignocellulose Decay Capabilities.</title>
        <authorList>
            <person name="Nagy L.G."/>
            <person name="Riley R."/>
            <person name="Tritt A."/>
            <person name="Adam C."/>
            <person name="Daum C."/>
            <person name="Floudas D."/>
            <person name="Sun H."/>
            <person name="Yadav J.S."/>
            <person name="Pangilinan J."/>
            <person name="Larsson K.H."/>
            <person name="Matsuura K."/>
            <person name="Barry K."/>
            <person name="Labutti K."/>
            <person name="Kuo R."/>
            <person name="Ohm R.A."/>
            <person name="Bhattacharya S.S."/>
            <person name="Shirouzu T."/>
            <person name="Yoshinaga Y."/>
            <person name="Martin F.M."/>
            <person name="Grigoriev I.V."/>
            <person name="Hibbett D.S."/>
        </authorList>
    </citation>
    <scope>NUCLEOTIDE SEQUENCE [LARGE SCALE GENOMIC DNA]</scope>
    <source>
        <strain evidence="2 3">HHB12029</strain>
    </source>
</reference>
<evidence type="ECO:0000313" key="3">
    <source>
        <dbReference type="Proteomes" id="UP000077266"/>
    </source>
</evidence>
<sequence length="549" mass="62282">MAARAFVLPEGVKSFLEQQIDQAIFISKSDHGVHDRLEEQRLLAAIQQCATNRVAFHKRRLNAAQPYNRLPREIWCMIWAQLPPKRMLKIARVCSDWRTYAIAERRLWTSHTILIDFPTAHCDCGNDWGCKDDGDHYERATEKYMERNLFQMALFLERSGDLSFHLDVTVGHASPDPRVAQRLADELVDYTERLTTLRYCFASVESMTRVFSELGSLPALQTLEFDCCDGDFDELHLSELYLPDMPSLHTLRFCFKWVMWDVDIEQFCDLRTLATPVSSLDQFQRVLHSCQKLHTLETTFIYGPDNNLPMTQFEDIASRLAAIRTVTLKYDSAWDKEARRLAVLAKDGRHMTFDYHGKLNLERATAPLSFLEHLGRSISHFKLAVEGVRFTLEVHDDDDRSRRVVLNDAAKYITNIASVAWNVLDARAVTHATVDWSLLRAFLAAIPQHGAESITTLSIHLPSSLSMNALIMDALPSSAHFPRLTCLSLEAAQDAVVTASGVSRVVRAIVPSGRRLQTLRLVRTQVLVDNDSALLDVVEAVVSTRDIGN</sequence>
<dbReference type="Pfam" id="PF12937">
    <property type="entry name" value="F-box-like"/>
    <property type="match status" value="1"/>
</dbReference>
<dbReference type="InterPro" id="IPR032675">
    <property type="entry name" value="LRR_dom_sf"/>
</dbReference>
<organism evidence="2 3">
    <name type="scientific">Exidia glandulosa HHB12029</name>
    <dbReference type="NCBI Taxonomy" id="1314781"/>
    <lineage>
        <taxon>Eukaryota</taxon>
        <taxon>Fungi</taxon>
        <taxon>Dikarya</taxon>
        <taxon>Basidiomycota</taxon>
        <taxon>Agaricomycotina</taxon>
        <taxon>Agaricomycetes</taxon>
        <taxon>Auriculariales</taxon>
        <taxon>Exidiaceae</taxon>
        <taxon>Exidia</taxon>
    </lineage>
</organism>
<proteinExistence type="predicted"/>
<dbReference type="AlphaFoldDB" id="A0A165NPW4"/>
<evidence type="ECO:0000259" key="1">
    <source>
        <dbReference type="PROSITE" id="PS50181"/>
    </source>
</evidence>
<dbReference type="SUPFAM" id="SSF81383">
    <property type="entry name" value="F-box domain"/>
    <property type="match status" value="1"/>
</dbReference>
<name>A0A165NPW4_EXIGL</name>
<dbReference type="InterPro" id="IPR001810">
    <property type="entry name" value="F-box_dom"/>
</dbReference>
<dbReference type="Gene3D" id="3.80.10.10">
    <property type="entry name" value="Ribonuclease Inhibitor"/>
    <property type="match status" value="1"/>
</dbReference>
<accession>A0A165NPW4</accession>
<evidence type="ECO:0000313" key="2">
    <source>
        <dbReference type="EMBL" id="KZW01049.1"/>
    </source>
</evidence>